<sequence length="195" mass="22183">MLILDEEFWNSRYENGYTGWDLGSPSPPLYQYLCQIESKEIEVLIPGAGNGYEVVAALELGIKNVHLLDIALTPIVQFLKSNPLFPKSQVHHQDFFDHEGKYDLILEQTFFCALDPSLRSSYAKKMHHLLKPAGKLVGVLFDREFAGGPPLGGTAKEYQAYFLPYFKIEKFEPCYNSVGPRKGSELFMIMKRLDV</sequence>
<evidence type="ECO:0000256" key="1">
    <source>
        <dbReference type="ARBA" id="ARBA00022553"/>
    </source>
</evidence>
<dbReference type="EMBL" id="JBHSKS010000011">
    <property type="protein sequence ID" value="MFC5192791.1"/>
    <property type="molecule type" value="Genomic_DNA"/>
</dbReference>
<accession>A0ABW0BZA2</accession>
<proteinExistence type="predicted"/>
<dbReference type="PANTHER" id="PTHR32183">
    <property type="match status" value="1"/>
</dbReference>
<dbReference type="Pfam" id="PF05724">
    <property type="entry name" value="TPMT"/>
    <property type="match status" value="1"/>
</dbReference>
<keyword evidence="1" id="KW-0597">Phosphoprotein</keyword>
<evidence type="ECO:0000256" key="4">
    <source>
        <dbReference type="ARBA" id="ARBA00022691"/>
    </source>
</evidence>
<protein>
    <submittedName>
        <fullName evidence="5">SAM-dependent methyltransferase</fullName>
    </submittedName>
</protein>
<dbReference type="PANTHER" id="PTHR32183:SF6">
    <property type="entry name" value="CYSTEINE SULFINATE DESULFINASE_CYSTEINE DESULFURASE AND RELATED ENZYMES"/>
    <property type="match status" value="1"/>
</dbReference>
<evidence type="ECO:0000256" key="2">
    <source>
        <dbReference type="ARBA" id="ARBA00022603"/>
    </source>
</evidence>
<evidence type="ECO:0000256" key="3">
    <source>
        <dbReference type="ARBA" id="ARBA00022679"/>
    </source>
</evidence>
<keyword evidence="6" id="KW-1185">Reference proteome</keyword>
<dbReference type="GO" id="GO:0032259">
    <property type="term" value="P:methylation"/>
    <property type="evidence" value="ECO:0007669"/>
    <property type="project" value="UniProtKB-KW"/>
</dbReference>
<dbReference type="PROSITE" id="PS51585">
    <property type="entry name" value="SAM_MT_TPMT"/>
    <property type="match status" value="1"/>
</dbReference>
<reference evidence="6" key="1">
    <citation type="journal article" date="2019" name="Int. J. Syst. Evol. Microbiol.">
        <title>The Global Catalogue of Microorganisms (GCM) 10K type strain sequencing project: providing services to taxonomists for standard genome sequencing and annotation.</title>
        <authorList>
            <consortium name="The Broad Institute Genomics Platform"/>
            <consortium name="The Broad Institute Genome Sequencing Center for Infectious Disease"/>
            <person name="Wu L."/>
            <person name="Ma J."/>
        </authorList>
    </citation>
    <scope>NUCLEOTIDE SEQUENCE [LARGE SCALE GENOMIC DNA]</scope>
    <source>
        <strain evidence="6">CGMCC 1.7030</strain>
    </source>
</reference>
<comment type="caution">
    <text evidence="5">The sequence shown here is derived from an EMBL/GenBank/DDBJ whole genome shotgun (WGS) entry which is preliminary data.</text>
</comment>
<evidence type="ECO:0000313" key="5">
    <source>
        <dbReference type="EMBL" id="MFC5192791.1"/>
    </source>
</evidence>
<gene>
    <name evidence="5" type="ORF">ACFPIK_13525</name>
</gene>
<dbReference type="Proteomes" id="UP001596163">
    <property type="component" value="Unassembled WGS sequence"/>
</dbReference>
<keyword evidence="2 5" id="KW-0489">Methyltransferase</keyword>
<dbReference type="InterPro" id="IPR029063">
    <property type="entry name" value="SAM-dependent_MTases_sf"/>
</dbReference>
<dbReference type="Gene3D" id="3.40.50.150">
    <property type="entry name" value="Vaccinia Virus protein VP39"/>
    <property type="match status" value="1"/>
</dbReference>
<keyword evidence="4" id="KW-0949">S-adenosyl-L-methionine</keyword>
<evidence type="ECO:0000313" key="6">
    <source>
        <dbReference type="Proteomes" id="UP001596163"/>
    </source>
</evidence>
<name>A0ABW0BZA2_9BACT</name>
<dbReference type="CDD" id="cd02440">
    <property type="entry name" value="AdoMet_MTases"/>
    <property type="match status" value="1"/>
</dbReference>
<dbReference type="GO" id="GO:0008168">
    <property type="term" value="F:methyltransferase activity"/>
    <property type="evidence" value="ECO:0007669"/>
    <property type="project" value="UniProtKB-KW"/>
</dbReference>
<keyword evidence="3" id="KW-0808">Transferase</keyword>
<dbReference type="SUPFAM" id="SSF53335">
    <property type="entry name" value="S-adenosyl-L-methionine-dependent methyltransferases"/>
    <property type="match status" value="1"/>
</dbReference>
<organism evidence="5 6">
    <name type="scientific">Algoriphagus aquatilis</name>
    <dbReference type="NCBI Taxonomy" id="490186"/>
    <lineage>
        <taxon>Bacteria</taxon>
        <taxon>Pseudomonadati</taxon>
        <taxon>Bacteroidota</taxon>
        <taxon>Cytophagia</taxon>
        <taxon>Cytophagales</taxon>
        <taxon>Cyclobacteriaceae</taxon>
        <taxon>Algoriphagus</taxon>
    </lineage>
</organism>
<dbReference type="InterPro" id="IPR008854">
    <property type="entry name" value="TPMT"/>
</dbReference>